<reference evidence="15" key="1">
    <citation type="submission" date="2017-04" db="EMBL/GenBank/DDBJ databases">
        <authorList>
            <person name="Varghese N."/>
            <person name="Submissions S."/>
        </authorList>
    </citation>
    <scope>NUCLEOTIDE SEQUENCE [LARGE SCALE GENOMIC DNA]</scope>
    <source>
        <strain evidence="15">VKM Ac-2121</strain>
    </source>
</reference>
<evidence type="ECO:0000256" key="12">
    <source>
        <dbReference type="SAM" id="Phobius"/>
    </source>
</evidence>
<dbReference type="Gene3D" id="1.10.10.1320">
    <property type="entry name" value="Anti-sigma factor, zinc-finger domain"/>
    <property type="match status" value="1"/>
</dbReference>
<keyword evidence="4 12" id="KW-0812">Transmembrane</keyword>
<dbReference type="RefSeq" id="WP_085475129.1">
    <property type="nucleotide sequence ID" value="NZ_FXBM01000001.1"/>
</dbReference>
<evidence type="ECO:0000313" key="14">
    <source>
        <dbReference type="EMBL" id="SMH31751.1"/>
    </source>
</evidence>
<keyword evidence="8" id="KW-0804">Transcription</keyword>
<dbReference type="EMBL" id="FXBM01000001">
    <property type="protein sequence ID" value="SMH31751.1"/>
    <property type="molecule type" value="Genomic_DNA"/>
</dbReference>
<comment type="subcellular location">
    <subcellularLocation>
        <location evidence="2">Cell membrane</location>
    </subcellularLocation>
    <subcellularLocation>
        <location evidence="1">Membrane</location>
        <topology evidence="1">Single-pass membrane protein</topology>
    </subcellularLocation>
</comment>
<gene>
    <name evidence="14" type="ORF">SAMN06295885_0637</name>
</gene>
<evidence type="ECO:0000259" key="13">
    <source>
        <dbReference type="Pfam" id="PF10099"/>
    </source>
</evidence>
<evidence type="ECO:0000256" key="3">
    <source>
        <dbReference type="ARBA" id="ARBA00022475"/>
    </source>
</evidence>
<keyword evidence="5 12" id="KW-1133">Transmembrane helix</keyword>
<keyword evidence="7 12" id="KW-0472">Membrane</keyword>
<evidence type="ECO:0000256" key="9">
    <source>
        <dbReference type="ARBA" id="ARBA00029829"/>
    </source>
</evidence>
<evidence type="ECO:0000256" key="4">
    <source>
        <dbReference type="ARBA" id="ARBA00022692"/>
    </source>
</evidence>
<organism evidence="14 15">
    <name type="scientific">Rathayibacter oskolensis</name>
    <dbReference type="NCBI Taxonomy" id="1891671"/>
    <lineage>
        <taxon>Bacteria</taxon>
        <taxon>Bacillati</taxon>
        <taxon>Actinomycetota</taxon>
        <taxon>Actinomycetes</taxon>
        <taxon>Micrococcales</taxon>
        <taxon>Microbacteriaceae</taxon>
        <taxon>Rathayibacter</taxon>
    </lineage>
</organism>
<evidence type="ECO:0000256" key="8">
    <source>
        <dbReference type="ARBA" id="ARBA00023163"/>
    </source>
</evidence>
<keyword evidence="6" id="KW-0805">Transcription regulation</keyword>
<feature type="region of interest" description="Disordered" evidence="11">
    <location>
        <begin position="1"/>
        <end position="22"/>
    </location>
</feature>
<feature type="domain" description="Anti-sigma K factor RskA C-terminal" evidence="13">
    <location>
        <begin position="133"/>
        <end position="269"/>
    </location>
</feature>
<evidence type="ECO:0000256" key="1">
    <source>
        <dbReference type="ARBA" id="ARBA00004167"/>
    </source>
</evidence>
<accession>A0A1X7N302</accession>
<evidence type="ECO:0000256" key="5">
    <source>
        <dbReference type="ARBA" id="ARBA00022989"/>
    </source>
</evidence>
<evidence type="ECO:0000313" key="15">
    <source>
        <dbReference type="Proteomes" id="UP000193711"/>
    </source>
</evidence>
<sequence length="275" mass="27845">MNDEQSSSSAGDPRDLAAGHALGILTPEEQARYEQYLATNPEARSEADEFSAVAQALAASAPAVAPSPALKADLMALIATTPQLADETTGATQAPPVLRAVDPAAPEEPASARHSAETRARGRWFARPAVYLSAAAAAAVIIVGGVTLPPLLSPDASQTQQLTALEEIRSAPDAQETTGAVATGEEATLVWSSSLGRSALVVDDLAALPDDKTYELWYIGSSGAVPAGIFDGGDGRTVVPLEGTLADGAVVAVTVEDAGGADAPTTDPILAIPTA</sequence>
<dbReference type="InterPro" id="IPR041916">
    <property type="entry name" value="Anti_sigma_zinc_sf"/>
</dbReference>
<keyword evidence="15" id="KW-1185">Reference proteome</keyword>
<protein>
    <recommendedName>
        <fullName evidence="10">Regulator of SigK</fullName>
    </recommendedName>
    <alternativeName>
        <fullName evidence="9">Sigma-K anti-sigma factor RskA</fullName>
    </alternativeName>
</protein>
<dbReference type="AlphaFoldDB" id="A0A1X7N302"/>
<keyword evidence="3" id="KW-1003">Cell membrane</keyword>
<proteinExistence type="predicted"/>
<dbReference type="GO" id="GO:0006417">
    <property type="term" value="P:regulation of translation"/>
    <property type="evidence" value="ECO:0007669"/>
    <property type="project" value="TreeGrafter"/>
</dbReference>
<evidence type="ECO:0000256" key="6">
    <source>
        <dbReference type="ARBA" id="ARBA00023015"/>
    </source>
</evidence>
<feature type="transmembrane region" description="Helical" evidence="12">
    <location>
        <begin position="129"/>
        <end position="152"/>
    </location>
</feature>
<feature type="compositionally biased region" description="Polar residues" evidence="11">
    <location>
        <begin position="1"/>
        <end position="10"/>
    </location>
</feature>
<evidence type="ECO:0000256" key="10">
    <source>
        <dbReference type="ARBA" id="ARBA00030803"/>
    </source>
</evidence>
<dbReference type="PANTHER" id="PTHR37461">
    <property type="entry name" value="ANTI-SIGMA-K FACTOR RSKA"/>
    <property type="match status" value="1"/>
</dbReference>
<dbReference type="InterPro" id="IPR051474">
    <property type="entry name" value="Anti-sigma-K/W_factor"/>
</dbReference>
<dbReference type="STRING" id="1891671.SAMN06295885_0637"/>
<evidence type="ECO:0000256" key="11">
    <source>
        <dbReference type="SAM" id="MobiDB-lite"/>
    </source>
</evidence>
<evidence type="ECO:0000256" key="2">
    <source>
        <dbReference type="ARBA" id="ARBA00004236"/>
    </source>
</evidence>
<evidence type="ECO:0000256" key="7">
    <source>
        <dbReference type="ARBA" id="ARBA00023136"/>
    </source>
</evidence>
<dbReference type="Pfam" id="PF10099">
    <property type="entry name" value="RskA_C"/>
    <property type="match status" value="1"/>
</dbReference>
<dbReference type="PANTHER" id="PTHR37461:SF1">
    <property type="entry name" value="ANTI-SIGMA-K FACTOR RSKA"/>
    <property type="match status" value="1"/>
</dbReference>
<dbReference type="Proteomes" id="UP000193711">
    <property type="component" value="Unassembled WGS sequence"/>
</dbReference>
<name>A0A1X7N302_9MICO</name>
<dbReference type="OrthoDB" id="153510at2"/>
<dbReference type="InterPro" id="IPR018764">
    <property type="entry name" value="RskA_C"/>
</dbReference>
<dbReference type="GO" id="GO:0016989">
    <property type="term" value="F:sigma factor antagonist activity"/>
    <property type="evidence" value="ECO:0007669"/>
    <property type="project" value="TreeGrafter"/>
</dbReference>
<dbReference type="GO" id="GO:0005886">
    <property type="term" value="C:plasma membrane"/>
    <property type="evidence" value="ECO:0007669"/>
    <property type="project" value="UniProtKB-SubCell"/>
</dbReference>